<dbReference type="EMBL" id="JAHYIQ010000003">
    <property type="protein sequence ID" value="KAK1133708.1"/>
    <property type="molecule type" value="Genomic_DNA"/>
</dbReference>
<proteinExistence type="predicted"/>
<protein>
    <submittedName>
        <fullName evidence="1">Uncharacterized protein</fullName>
    </submittedName>
</protein>
<name>A0AA40G9N6_9HYME</name>
<gene>
    <name evidence="1" type="ORF">K0M31_011502</name>
</gene>
<evidence type="ECO:0000313" key="2">
    <source>
        <dbReference type="Proteomes" id="UP001177670"/>
    </source>
</evidence>
<keyword evidence="2" id="KW-1185">Reference proteome</keyword>
<reference evidence="1" key="1">
    <citation type="submission" date="2021-10" db="EMBL/GenBank/DDBJ databases">
        <title>Melipona bicolor Genome sequencing and assembly.</title>
        <authorList>
            <person name="Araujo N.S."/>
            <person name="Arias M.C."/>
        </authorList>
    </citation>
    <scope>NUCLEOTIDE SEQUENCE</scope>
    <source>
        <strain evidence="1">USP_2M_L1-L4_2017</strain>
        <tissue evidence="1">Whole body</tissue>
    </source>
</reference>
<organism evidence="1 2">
    <name type="scientific">Melipona bicolor</name>
    <dbReference type="NCBI Taxonomy" id="60889"/>
    <lineage>
        <taxon>Eukaryota</taxon>
        <taxon>Metazoa</taxon>
        <taxon>Ecdysozoa</taxon>
        <taxon>Arthropoda</taxon>
        <taxon>Hexapoda</taxon>
        <taxon>Insecta</taxon>
        <taxon>Pterygota</taxon>
        <taxon>Neoptera</taxon>
        <taxon>Endopterygota</taxon>
        <taxon>Hymenoptera</taxon>
        <taxon>Apocrita</taxon>
        <taxon>Aculeata</taxon>
        <taxon>Apoidea</taxon>
        <taxon>Anthophila</taxon>
        <taxon>Apidae</taxon>
        <taxon>Melipona</taxon>
    </lineage>
</organism>
<feature type="non-terminal residue" evidence="1">
    <location>
        <position position="1"/>
    </location>
</feature>
<dbReference type="AlphaFoldDB" id="A0AA40G9N6"/>
<accession>A0AA40G9N6</accession>
<comment type="caution">
    <text evidence="1">The sequence shown here is derived from an EMBL/GenBank/DDBJ whole genome shotgun (WGS) entry which is preliminary data.</text>
</comment>
<evidence type="ECO:0000313" key="1">
    <source>
        <dbReference type="EMBL" id="KAK1133708.1"/>
    </source>
</evidence>
<sequence length="86" mass="10052">RVHEGVWFILREELSKKKEGRKEKNEKIEGDLRRKNVALAVRSLCIYSAARPTIFLRSDAVKKSKTIDSTRQIAILNKPDIAWKRF</sequence>
<dbReference type="Proteomes" id="UP001177670">
    <property type="component" value="Unassembled WGS sequence"/>
</dbReference>